<name>D7T2E9_VITVI</name>
<proteinExistence type="predicted"/>
<evidence type="ECO:0000313" key="2">
    <source>
        <dbReference type="EMBL" id="CBI24680.3"/>
    </source>
</evidence>
<evidence type="ECO:0000256" key="1">
    <source>
        <dbReference type="SAM" id="MobiDB-lite"/>
    </source>
</evidence>
<dbReference type="Proteomes" id="UP000009183">
    <property type="component" value="Chromosome 5"/>
</dbReference>
<dbReference type="AlphaFoldDB" id="D7T2E9"/>
<feature type="region of interest" description="Disordered" evidence="1">
    <location>
        <begin position="1"/>
        <end position="21"/>
    </location>
</feature>
<dbReference type="PaxDb" id="29760-VIT_05s0094g00560.t01"/>
<protein>
    <submittedName>
        <fullName evidence="2">Uncharacterized protein</fullName>
    </submittedName>
</protein>
<keyword evidence="3" id="KW-1185">Reference proteome</keyword>
<dbReference type="EMBL" id="FN595507">
    <property type="protein sequence ID" value="CBI24680.3"/>
    <property type="molecule type" value="Genomic_DNA"/>
</dbReference>
<organism evidence="2 3">
    <name type="scientific">Vitis vinifera</name>
    <name type="common">Grape</name>
    <dbReference type="NCBI Taxonomy" id="29760"/>
    <lineage>
        <taxon>Eukaryota</taxon>
        <taxon>Viridiplantae</taxon>
        <taxon>Streptophyta</taxon>
        <taxon>Embryophyta</taxon>
        <taxon>Tracheophyta</taxon>
        <taxon>Spermatophyta</taxon>
        <taxon>Magnoliopsida</taxon>
        <taxon>eudicotyledons</taxon>
        <taxon>Gunneridae</taxon>
        <taxon>Pentapetalae</taxon>
        <taxon>rosids</taxon>
        <taxon>Vitales</taxon>
        <taxon>Vitaceae</taxon>
        <taxon>Viteae</taxon>
        <taxon>Vitis</taxon>
    </lineage>
</organism>
<gene>
    <name evidence="2" type="ordered locus">VIT_05s0094g00560</name>
</gene>
<dbReference type="HOGENOM" id="CLU_2445293_0_0_1"/>
<dbReference type="InParanoid" id="D7T2E9"/>
<evidence type="ECO:0000313" key="3">
    <source>
        <dbReference type="Proteomes" id="UP000009183"/>
    </source>
</evidence>
<reference evidence="3" key="1">
    <citation type="journal article" date="2007" name="Nature">
        <title>The grapevine genome sequence suggests ancestral hexaploidization in major angiosperm phyla.</title>
        <authorList>
            <consortium name="The French-Italian Public Consortium for Grapevine Genome Characterization."/>
            <person name="Jaillon O."/>
            <person name="Aury J.-M."/>
            <person name="Noel B."/>
            <person name="Policriti A."/>
            <person name="Clepet C."/>
            <person name="Casagrande A."/>
            <person name="Choisne N."/>
            <person name="Aubourg S."/>
            <person name="Vitulo N."/>
            <person name="Jubin C."/>
            <person name="Vezzi A."/>
            <person name="Legeai F."/>
            <person name="Hugueney P."/>
            <person name="Dasilva C."/>
            <person name="Horner D."/>
            <person name="Mica E."/>
            <person name="Jublot D."/>
            <person name="Poulain J."/>
            <person name="Bruyere C."/>
            <person name="Billault A."/>
            <person name="Segurens B."/>
            <person name="Gouyvenoux M."/>
            <person name="Ugarte E."/>
            <person name="Cattonaro F."/>
            <person name="Anthouard V."/>
            <person name="Vico V."/>
            <person name="Del Fabbro C."/>
            <person name="Alaux M."/>
            <person name="Di Gaspero G."/>
            <person name="Dumas V."/>
            <person name="Felice N."/>
            <person name="Paillard S."/>
            <person name="Juman I."/>
            <person name="Moroldo M."/>
            <person name="Scalabrin S."/>
            <person name="Canaguier A."/>
            <person name="Le Clainche I."/>
            <person name="Malacrida G."/>
            <person name="Durand E."/>
            <person name="Pesole G."/>
            <person name="Laucou V."/>
            <person name="Chatelet P."/>
            <person name="Merdinoglu D."/>
            <person name="Delledonne M."/>
            <person name="Pezzotti M."/>
            <person name="Lecharny A."/>
            <person name="Scarpelli C."/>
            <person name="Artiguenave F."/>
            <person name="Pe M.E."/>
            <person name="Valle G."/>
            <person name="Morgante M."/>
            <person name="Caboche M."/>
            <person name="Adam-Blondon A.-F."/>
            <person name="Weissenbach J."/>
            <person name="Quetier F."/>
            <person name="Wincker P."/>
        </authorList>
    </citation>
    <scope>NUCLEOTIDE SEQUENCE [LARGE SCALE GENOMIC DNA]</scope>
    <source>
        <strain evidence="3">cv. Pinot noir / PN40024</strain>
    </source>
</reference>
<sequence length="90" mass="10358">MEFGIKQGQAPALGQLGQGHGPLKRTGTVTFLVSLSVWKSRHETHREDDPVFDWGWNGWADRKQSVPFIHLYFISRKGNLHIPWQHCQAH</sequence>
<accession>D7T2E9</accession>